<organism evidence="9 10">
    <name type="scientific">Segatella buccae</name>
    <dbReference type="NCBI Taxonomy" id="28126"/>
    <lineage>
        <taxon>Bacteria</taxon>
        <taxon>Pseudomonadati</taxon>
        <taxon>Bacteroidota</taxon>
        <taxon>Bacteroidia</taxon>
        <taxon>Bacteroidales</taxon>
        <taxon>Prevotellaceae</taxon>
        <taxon>Segatella</taxon>
    </lineage>
</organism>
<comment type="catalytic activity">
    <reaction evidence="6">
        <text>Endohydrolysis of (1-&gt;4)-alpha-D-glucosidic linkages in polysaccharides containing three or more (1-&gt;4)-alpha-linked D-glucose units.</text>
        <dbReference type="EC" id="3.2.1.1"/>
    </reaction>
</comment>
<feature type="domain" description="Glycosyl hydrolase family 13 catalytic" evidence="8">
    <location>
        <begin position="28"/>
        <end position="357"/>
    </location>
</feature>
<evidence type="ECO:0000256" key="7">
    <source>
        <dbReference type="SAM" id="SignalP"/>
    </source>
</evidence>
<feature type="signal peptide" evidence="7">
    <location>
        <begin position="1"/>
        <end position="21"/>
    </location>
</feature>
<dbReference type="Pfam" id="PF13290">
    <property type="entry name" value="CHB_HEX_C_1"/>
    <property type="match status" value="1"/>
</dbReference>
<dbReference type="SMART" id="SM00642">
    <property type="entry name" value="Aamy"/>
    <property type="match status" value="1"/>
</dbReference>
<name>A0AAQ1UH67_9BACT</name>
<evidence type="ECO:0000256" key="2">
    <source>
        <dbReference type="ARBA" id="ARBA00022801"/>
    </source>
</evidence>
<sequence length="661" mass="72354">MKRFYSTIIALVATVSMMAQGWPSNYGGVMLQGFSWDSYVDTQWSNLESQADELSQYFNLIWVPQSGNCNTSHNVMGYTPVYYFNQNSSFGTETQLRSMIKAFKNKGTGIVADVVVNHRNNLGVGGSWVDYPAETYNGVTYQMHSTDIVANDDGGQTKTWATANGYSLSSNNDEGEGWSGCRDLDHKSENVQKVIKAYVKYLVDDLGYTGFRYDMVKGFNGSHVADYNDAAGVAYSVGECWDSNSTIKNWINATGKKSAAFDFQFRYNVRDAINANDWSKLNSTNNLVHDAGYRQWAVTFVENHDTQYRSASEQLDPIRKDTLAANAYLLAMPGTPCVFLPHWKAYKSEIKSMIDVRHAAGITNTSTYTNISPGSTLYRNTVTGTKGKLLVCLGNRAGASSALGGYTNVLSGYHYAYLLDNSLETAFADKSSGTYETTIPVKLSAVSATSGAKLVYTTDGSTPTASSPSVASGQTVNITSSCTLTVGLLKNGSVSGIVTREYTIKPFEAHTATVYFKDPGWSAVYFYAWDSKGTLNGSWPGKTVTDTKTIKGAKWYYRTFDINASNYTFNIIFGQGNGKKQTVDIGPISDDRYYELAGEVNGKFTVADITSNITTGIDGTMADNAVKRADNVYYTLQGMKLAGRPSVPGIYIHNGKKTVVR</sequence>
<keyword evidence="2 6" id="KW-0378">Hydrolase</keyword>
<dbReference type="PRINTS" id="PR00110">
    <property type="entry name" value="ALPHAAMYLASE"/>
</dbReference>
<dbReference type="InterPro" id="IPR031965">
    <property type="entry name" value="CBM26"/>
</dbReference>
<keyword evidence="4 6" id="KW-0326">Glycosidase</keyword>
<accession>A0AAQ1UH67</accession>
<feature type="chain" id="PRO_5042968591" description="Alpha-amylase" evidence="7">
    <location>
        <begin position="22"/>
        <end position="661"/>
    </location>
</feature>
<dbReference type="InterPro" id="IPR006046">
    <property type="entry name" value="Alpha_amylase"/>
</dbReference>
<comment type="similarity">
    <text evidence="1 5">Belongs to the glycosyl hydrolase 13 family.</text>
</comment>
<reference evidence="9 10" key="1">
    <citation type="submission" date="2018-06" db="EMBL/GenBank/DDBJ databases">
        <authorList>
            <consortium name="Pathogen Informatics"/>
            <person name="Doyle S."/>
        </authorList>
    </citation>
    <scope>NUCLEOTIDE SEQUENCE [LARGE SCALE GENOMIC DNA]</scope>
    <source>
        <strain evidence="9 10">NCTC13063</strain>
    </source>
</reference>
<dbReference type="Gene3D" id="2.60.40.10">
    <property type="entry name" value="Immunoglobulins"/>
    <property type="match status" value="1"/>
</dbReference>
<evidence type="ECO:0000256" key="1">
    <source>
        <dbReference type="ARBA" id="ARBA00008061"/>
    </source>
</evidence>
<evidence type="ECO:0000313" key="9">
    <source>
        <dbReference type="EMBL" id="SUB79996.1"/>
    </source>
</evidence>
<keyword evidence="7" id="KW-0732">Signal</keyword>
<dbReference type="GO" id="GO:0004556">
    <property type="term" value="F:alpha-amylase activity"/>
    <property type="evidence" value="ECO:0007669"/>
    <property type="project" value="UniProtKB-UniRule"/>
</dbReference>
<keyword evidence="3 6" id="KW-0119">Carbohydrate metabolism</keyword>
<gene>
    <name evidence="9" type="primary">amyP</name>
    <name evidence="9" type="ORF">NCTC13063_01273</name>
</gene>
<dbReference type="Pfam" id="PF16738">
    <property type="entry name" value="CBM26"/>
    <property type="match status" value="1"/>
</dbReference>
<dbReference type="GO" id="GO:0005975">
    <property type="term" value="P:carbohydrate metabolic process"/>
    <property type="evidence" value="ECO:0007669"/>
    <property type="project" value="InterPro"/>
</dbReference>
<proteinExistence type="inferred from homology"/>
<protein>
    <recommendedName>
        <fullName evidence="6">Alpha-amylase</fullName>
        <ecNumber evidence="6">3.2.1.1</ecNumber>
    </recommendedName>
</protein>
<evidence type="ECO:0000256" key="6">
    <source>
        <dbReference type="RuleBase" id="RU361134"/>
    </source>
</evidence>
<dbReference type="GO" id="GO:0043169">
    <property type="term" value="F:cation binding"/>
    <property type="evidence" value="ECO:0007669"/>
    <property type="project" value="InterPro"/>
</dbReference>
<dbReference type="SUPFAM" id="SSF51445">
    <property type="entry name" value="(Trans)glycosidases"/>
    <property type="match status" value="1"/>
</dbReference>
<dbReference type="CDD" id="cd11314">
    <property type="entry name" value="AmyAc_arch_bac_plant_AmyA"/>
    <property type="match status" value="1"/>
</dbReference>
<dbReference type="AlphaFoldDB" id="A0AAQ1UH67"/>
<dbReference type="Pfam" id="PF00128">
    <property type="entry name" value="Alpha-amylase"/>
    <property type="match status" value="1"/>
</dbReference>
<dbReference type="RefSeq" id="WP_115153598.1">
    <property type="nucleotide sequence ID" value="NZ_UGTJ01000001.1"/>
</dbReference>
<comment type="caution">
    <text evidence="9">The sequence shown here is derived from an EMBL/GenBank/DDBJ whole genome shotgun (WGS) entry which is preliminary data.</text>
</comment>
<dbReference type="Gene3D" id="3.20.20.80">
    <property type="entry name" value="Glycosidases"/>
    <property type="match status" value="1"/>
</dbReference>
<evidence type="ECO:0000313" key="10">
    <source>
        <dbReference type="Proteomes" id="UP000255283"/>
    </source>
</evidence>
<dbReference type="InterPro" id="IPR013783">
    <property type="entry name" value="Ig-like_fold"/>
</dbReference>
<dbReference type="InterPro" id="IPR006047">
    <property type="entry name" value="GH13_cat_dom"/>
</dbReference>
<evidence type="ECO:0000259" key="8">
    <source>
        <dbReference type="SMART" id="SM00642"/>
    </source>
</evidence>
<dbReference type="EMBL" id="UGTJ01000001">
    <property type="protein sequence ID" value="SUB79996.1"/>
    <property type="molecule type" value="Genomic_DNA"/>
</dbReference>
<dbReference type="Proteomes" id="UP000255283">
    <property type="component" value="Unassembled WGS sequence"/>
</dbReference>
<dbReference type="InterPro" id="IPR059177">
    <property type="entry name" value="GH29D-like_dom"/>
</dbReference>
<dbReference type="EC" id="3.2.1.1" evidence="6"/>
<evidence type="ECO:0000256" key="4">
    <source>
        <dbReference type="ARBA" id="ARBA00023295"/>
    </source>
</evidence>
<dbReference type="InterPro" id="IPR017853">
    <property type="entry name" value="GH"/>
</dbReference>
<dbReference type="PANTHER" id="PTHR43447">
    <property type="entry name" value="ALPHA-AMYLASE"/>
    <property type="match status" value="1"/>
</dbReference>
<evidence type="ECO:0000256" key="3">
    <source>
        <dbReference type="ARBA" id="ARBA00023277"/>
    </source>
</evidence>
<evidence type="ECO:0000256" key="5">
    <source>
        <dbReference type="RuleBase" id="RU003615"/>
    </source>
</evidence>